<evidence type="ECO:0000256" key="2">
    <source>
        <dbReference type="ARBA" id="ARBA00022679"/>
    </source>
</evidence>
<evidence type="ECO:0000256" key="1">
    <source>
        <dbReference type="ARBA" id="ARBA00010164"/>
    </source>
</evidence>
<dbReference type="InterPro" id="IPR052028">
    <property type="entry name" value="HipA_Ser/Thr_kinase"/>
</dbReference>
<dbReference type="PANTHER" id="PTHR37419:SF8">
    <property type="entry name" value="TOXIN YJJJ"/>
    <property type="match status" value="1"/>
</dbReference>
<evidence type="ECO:0000313" key="6">
    <source>
        <dbReference type="Proteomes" id="UP000826014"/>
    </source>
</evidence>
<dbReference type="Proteomes" id="UP000826014">
    <property type="component" value="Chromosome"/>
</dbReference>
<keyword evidence="6" id="KW-1185">Reference proteome</keyword>
<dbReference type="EMBL" id="CP075587">
    <property type="protein sequence ID" value="QYF49403.1"/>
    <property type="molecule type" value="Genomic_DNA"/>
</dbReference>
<dbReference type="Gene3D" id="1.10.1070.20">
    <property type="match status" value="1"/>
</dbReference>
<dbReference type="PANTHER" id="PTHR37419">
    <property type="entry name" value="SERINE/THREONINE-PROTEIN KINASE TOXIN HIPA"/>
    <property type="match status" value="1"/>
</dbReference>
<keyword evidence="2" id="KW-0808">Transferase</keyword>
<accession>A0ABX8V8P4</accession>
<dbReference type="InterPro" id="IPR012893">
    <property type="entry name" value="HipA-like_C"/>
</dbReference>
<organism evidence="5 6">
    <name type="scientific">Candidatus Rhabdochlamydia oedothoracis</name>
    <dbReference type="NCBI Taxonomy" id="2720720"/>
    <lineage>
        <taxon>Bacteria</taxon>
        <taxon>Pseudomonadati</taxon>
        <taxon>Chlamydiota</taxon>
        <taxon>Chlamydiia</taxon>
        <taxon>Parachlamydiales</taxon>
        <taxon>Candidatus Rhabdochlamydiaceae</taxon>
        <taxon>Candidatus Rhabdochlamydia</taxon>
    </lineage>
</organism>
<keyword evidence="3" id="KW-0418">Kinase</keyword>
<evidence type="ECO:0000313" key="5">
    <source>
        <dbReference type="EMBL" id="QYF49403.1"/>
    </source>
</evidence>
<proteinExistence type="inferred from homology"/>
<protein>
    <submittedName>
        <fullName evidence="5">HipA-like C-terminal domain</fullName>
    </submittedName>
</protein>
<comment type="similarity">
    <text evidence="1">Belongs to the HipA Ser/Thr kinase family.</text>
</comment>
<dbReference type="Pfam" id="PF07804">
    <property type="entry name" value="HipA_C"/>
    <property type="match status" value="1"/>
</dbReference>
<sequence>MAKTAHLCVSEAKLFPSKKGPGYFGVKRFDRVDGRRVHMHTISGLVHADYRFPSLDYETIMKATLWLTKDSQEGEKQFRATVFNVLSHNRDDHSKNFSFLMDEKGVWRVSPAYDLTFSSGPSGEHCSMIMKEGKNPTLSHLLKLAEISNIKKQKALQIIDEVKMAMAKWRNFAKDLGLSSTSFKMVQTALNHVNKTVFS</sequence>
<evidence type="ECO:0000259" key="4">
    <source>
        <dbReference type="Pfam" id="PF07804"/>
    </source>
</evidence>
<feature type="domain" description="HipA-like C-terminal" evidence="4">
    <location>
        <begin position="1"/>
        <end position="169"/>
    </location>
</feature>
<reference evidence="5 6" key="1">
    <citation type="journal article" date="2022" name="bioRxiv">
        <title>Ecology and evolution of chlamydial symbionts of arthropods.</title>
        <authorList>
            <person name="Halter T."/>
            <person name="Koestlbacher S."/>
            <person name="Collingro A."/>
            <person name="Sixt B.S."/>
            <person name="Toenshoff E.R."/>
            <person name="Hendrickx F."/>
            <person name="Kostanjsek R."/>
            <person name="Horn M."/>
        </authorList>
    </citation>
    <scope>NUCLEOTIDE SEQUENCE [LARGE SCALE GENOMIC DNA]</scope>
    <source>
        <strain evidence="5">W744xW776</strain>
    </source>
</reference>
<gene>
    <name evidence="5" type="ORF">RHABOEDO_001738</name>
</gene>
<evidence type="ECO:0000256" key="3">
    <source>
        <dbReference type="ARBA" id="ARBA00022777"/>
    </source>
</evidence>
<name>A0ABX8V8P4_9BACT</name>